<dbReference type="GO" id="GO:0016811">
    <property type="term" value="F:hydrolase activity, acting on carbon-nitrogen (but not peptide) bonds, in linear amides"/>
    <property type="evidence" value="ECO:0007669"/>
    <property type="project" value="TreeGrafter"/>
</dbReference>
<accession>A0A318TBP2</accession>
<dbReference type="AlphaFoldDB" id="A0A318TBP2"/>
<dbReference type="InterPro" id="IPR024087">
    <property type="entry name" value="Creatininase-like_sf"/>
</dbReference>
<dbReference type="PANTHER" id="PTHR35005:SF1">
    <property type="entry name" value="2-AMINO-5-FORMYLAMINO-6-RIBOSYLAMINOPYRIMIDIN-4(3H)-ONE 5'-MONOPHOSPHATE DEFORMYLASE"/>
    <property type="match status" value="1"/>
</dbReference>
<dbReference type="PANTHER" id="PTHR35005">
    <property type="entry name" value="3-DEHYDRO-SCYLLO-INOSOSE HYDROLASE"/>
    <property type="match status" value="1"/>
</dbReference>
<comment type="caution">
    <text evidence="6">The sequence shown here is derived from an EMBL/GenBank/DDBJ whole genome shotgun (WGS) entry which is preliminary data.</text>
</comment>
<dbReference type="OrthoDB" id="9801445at2"/>
<evidence type="ECO:0000256" key="2">
    <source>
        <dbReference type="ARBA" id="ARBA00022723"/>
    </source>
</evidence>
<comment type="similarity">
    <text evidence="5">Belongs to the creatininase superfamily.</text>
</comment>
<evidence type="ECO:0000256" key="4">
    <source>
        <dbReference type="ARBA" id="ARBA00022833"/>
    </source>
</evidence>
<protein>
    <submittedName>
        <fullName evidence="6">Creatinine amidohydrolase</fullName>
    </submittedName>
</protein>
<dbReference type="SUPFAM" id="SSF102215">
    <property type="entry name" value="Creatininase"/>
    <property type="match status" value="1"/>
</dbReference>
<evidence type="ECO:0000313" key="7">
    <source>
        <dbReference type="Proteomes" id="UP000248148"/>
    </source>
</evidence>
<dbReference type="EMBL" id="QJTI01000025">
    <property type="protein sequence ID" value="PYF01190.1"/>
    <property type="molecule type" value="Genomic_DNA"/>
</dbReference>
<evidence type="ECO:0000256" key="1">
    <source>
        <dbReference type="ARBA" id="ARBA00001947"/>
    </source>
</evidence>
<evidence type="ECO:0000256" key="5">
    <source>
        <dbReference type="ARBA" id="ARBA00024029"/>
    </source>
</evidence>
<gene>
    <name evidence="6" type="ORF">BJ122_12522</name>
</gene>
<dbReference type="RefSeq" id="WP_110782263.1">
    <property type="nucleotide sequence ID" value="NZ_QJTI01000025.1"/>
</dbReference>
<keyword evidence="4" id="KW-0862">Zinc</keyword>
<dbReference type="Gene3D" id="3.40.50.10310">
    <property type="entry name" value="Creatininase"/>
    <property type="match status" value="1"/>
</dbReference>
<reference evidence="6 7" key="1">
    <citation type="submission" date="2018-06" db="EMBL/GenBank/DDBJ databases">
        <title>Genomic Encyclopedia of Archaeal and Bacterial Type Strains, Phase II (KMG-II): from individual species to whole genera.</title>
        <authorList>
            <person name="Goeker M."/>
        </authorList>
    </citation>
    <scope>NUCLEOTIDE SEQUENCE [LARGE SCALE GENOMIC DNA]</scope>
    <source>
        <strain evidence="6 7">JCM 11668</strain>
    </source>
</reference>
<evidence type="ECO:0000313" key="6">
    <source>
        <dbReference type="EMBL" id="PYF01190.1"/>
    </source>
</evidence>
<organism evidence="6 7">
    <name type="scientific">Rhodopseudomonas faecalis</name>
    <dbReference type="NCBI Taxonomy" id="99655"/>
    <lineage>
        <taxon>Bacteria</taxon>
        <taxon>Pseudomonadati</taxon>
        <taxon>Pseudomonadota</taxon>
        <taxon>Alphaproteobacteria</taxon>
        <taxon>Hyphomicrobiales</taxon>
        <taxon>Nitrobacteraceae</taxon>
        <taxon>Rhodopseudomonas</taxon>
    </lineage>
</organism>
<dbReference type="GO" id="GO:0046872">
    <property type="term" value="F:metal ion binding"/>
    <property type="evidence" value="ECO:0007669"/>
    <property type="project" value="UniProtKB-KW"/>
</dbReference>
<dbReference type="InterPro" id="IPR003785">
    <property type="entry name" value="Creatininase/forma_Hydrolase"/>
</dbReference>
<sequence length="270" mass="28937">MTATPPRDWTALRWPDLAAADTANWIAVLPLAATEQHGPHLPLGTDILIAEAYLARVKQLLAPSVPASFLPLQNIGLSSEHGDFPGTLTLPPDVVINSWLAIGDSVAAAGLRKMVLVTSHGGNSAAMTLAAQELRARHGMLAVTTSWARFGVPDGLFSADELRHGIHGGAIETSIMLAHAPQLVDLERIDNFQSAGQTMAQDYRWLSTQRPAPMAWQTQDLHESGAVGDAREASADKGRQLIDHGARAFCELLEDVARFDLAALDRAPQV</sequence>
<proteinExistence type="inferred from homology"/>
<keyword evidence="3 6" id="KW-0378">Hydrolase</keyword>
<keyword evidence="2" id="KW-0479">Metal-binding</keyword>
<name>A0A318TBP2_9BRAD</name>
<keyword evidence="7" id="KW-1185">Reference proteome</keyword>
<evidence type="ECO:0000256" key="3">
    <source>
        <dbReference type="ARBA" id="ARBA00022801"/>
    </source>
</evidence>
<comment type="cofactor">
    <cofactor evidence="1">
        <name>Zn(2+)</name>
        <dbReference type="ChEBI" id="CHEBI:29105"/>
    </cofactor>
</comment>
<dbReference type="Proteomes" id="UP000248148">
    <property type="component" value="Unassembled WGS sequence"/>
</dbReference>
<dbReference type="GO" id="GO:0009231">
    <property type="term" value="P:riboflavin biosynthetic process"/>
    <property type="evidence" value="ECO:0007669"/>
    <property type="project" value="TreeGrafter"/>
</dbReference>
<dbReference type="Pfam" id="PF02633">
    <property type="entry name" value="Creatininase"/>
    <property type="match status" value="1"/>
</dbReference>